<dbReference type="InterPro" id="IPR022225">
    <property type="entry name" value="Phage_tail_fibre_N"/>
</dbReference>
<comment type="caution">
    <text evidence="3">The sequence shown here is derived from an EMBL/GenBank/DDBJ whole genome shotgun (WGS) entry which is preliminary data.</text>
</comment>
<dbReference type="Pfam" id="PF12571">
    <property type="entry name" value="Phage_tail_fib"/>
    <property type="match status" value="1"/>
</dbReference>
<dbReference type="InterPro" id="IPR054075">
    <property type="entry name" value="Gp53-like_C"/>
</dbReference>
<name>A0A646NX29_9PSED</name>
<dbReference type="AlphaFoldDB" id="A0A646NX29"/>
<feature type="domain" description="Phage tail fibre protein N-terminal" evidence="1">
    <location>
        <begin position="3"/>
        <end position="157"/>
    </location>
</feature>
<accession>A0A646NX29</accession>
<organism evidence="3 4">
    <name type="scientific">Pseudomonas haemolytica</name>
    <dbReference type="NCBI Taxonomy" id="2600065"/>
    <lineage>
        <taxon>Bacteria</taxon>
        <taxon>Pseudomonadati</taxon>
        <taxon>Pseudomonadota</taxon>
        <taxon>Gammaproteobacteria</taxon>
        <taxon>Pseudomonadales</taxon>
        <taxon>Pseudomonadaceae</taxon>
        <taxon>Pseudomonas</taxon>
    </lineage>
</organism>
<gene>
    <name evidence="3" type="ORF">FRT60_10005</name>
</gene>
<evidence type="ECO:0000313" key="3">
    <source>
        <dbReference type="EMBL" id="MRJ20662.1"/>
    </source>
</evidence>
<evidence type="ECO:0000313" key="4">
    <source>
        <dbReference type="Proteomes" id="UP000432048"/>
    </source>
</evidence>
<reference evidence="3 4" key="1">
    <citation type="submission" date="2019-08" db="EMBL/GenBank/DDBJ databases">
        <title>Pseudomonas haemolytica sp. nov. isolated from raw milk and skim milk concentrate.</title>
        <authorList>
            <person name="Hofmann K."/>
            <person name="Huptas C."/>
            <person name="Doll E."/>
            <person name="Scherer S."/>
            <person name="Wenning M."/>
        </authorList>
    </citation>
    <scope>NUCLEOTIDE SEQUENCE [LARGE SCALE GENOMIC DNA]</scope>
    <source>
        <strain evidence="3 4">DSM 108988</strain>
    </source>
</reference>
<dbReference type="Gene3D" id="2.60.40.3940">
    <property type="match status" value="1"/>
</dbReference>
<evidence type="ECO:0000259" key="1">
    <source>
        <dbReference type="Pfam" id="PF12571"/>
    </source>
</evidence>
<protein>
    <recommendedName>
        <fullName evidence="5">Phage tail protein</fullName>
    </recommendedName>
</protein>
<evidence type="ECO:0008006" key="5">
    <source>
        <dbReference type="Google" id="ProtNLM"/>
    </source>
</evidence>
<sequence length="783" mass="84351">MGASITLAGESLIAQKQGAQQPLIVSRFVLANVPGLDPNGPIDRAAPKPAAHLVATYDVTQKGFVNPNQIVYSLMMGSDIGDFDWNWIGLESAENVLLAVAYVPLQQKRKNIPPQQMGNNVTRNFLVVFDGAQALTGITIDAKTWQHDFTVRLHGIDERERLSNRDTFGRACFFSDGLKLSKVGNGYQLQAGTAYIEGVRVLSTAAVAVAPPAFPAKAWLDVSLERQLSDVVARWEVRFGAALADFTDSAGVHHFCVPLADLPDSNTVIDLRQAETISDCLVKHFASKEWVEDELKKKADKGTTLGSYGITDAIPNLNILPGYNLDVHAGQYGFLSAADETHLCQNCYWNGSSWLRHDVTKPAVALIAGAGSVRIQRVRAGANPIVWDRGDYVRDSGDTYSSTDVDQLIKTINTAISKKADKGKTLAEYGIHDAIPNLNPLPNGSFDIHGGSYAFLTSISESNLSQNCYFNGSEWVRHDETMPSATVFTNSGGAYVRKALPGPNPIQWSYSAQLMDSGNTYDVKAIDRFFFGVNQSLAQHDKSISQINSDLSKKANKGTTLAEYGIGDAIQNINPLPEASLDLHGGSYAFVTAERESHLTQNCYWNGRSWVRHDTSKPAVALIAGAGGLRVQRVAPGANPIVFTGSSEVIDSSKKAAPGTAGIAPIATLDQVVAGADEASIVTPRTLRWGFSINLAANGYLAFPRWMGGLIIQWGNAYIATNGTQFLFPIGFPNTCFVLNLGTGEDTTDQAEVMNIKPGSLTQSGFIGNATAASTYPYIAIGH</sequence>
<proteinExistence type="predicted"/>
<dbReference type="RefSeq" id="WP_162524861.1">
    <property type="nucleotide sequence ID" value="NZ_VOIX01000003.1"/>
</dbReference>
<dbReference type="EMBL" id="VOIX01000003">
    <property type="protein sequence ID" value="MRJ20662.1"/>
    <property type="molecule type" value="Genomic_DNA"/>
</dbReference>
<feature type="domain" description="Putative tail fiber protein gp53-like C-terminal" evidence="2">
    <location>
        <begin position="708"/>
        <end position="783"/>
    </location>
</feature>
<evidence type="ECO:0000259" key="2">
    <source>
        <dbReference type="Pfam" id="PF21882"/>
    </source>
</evidence>
<dbReference type="Proteomes" id="UP000432048">
    <property type="component" value="Unassembled WGS sequence"/>
</dbReference>
<dbReference type="Pfam" id="PF21882">
    <property type="entry name" value="Gp53-like_C"/>
    <property type="match status" value="1"/>
</dbReference>